<sequence>MLDSFDVYSRPLPDRRHSGDHVRFRPPMSRNTSSTSIKSEPGLSTSPSHGDLRAARSANNSRSGSKSPSGLGWFFGKSKPDKPDKPEKAQKSDKPKKERRGRDPIVQAARHAAAVRARKAAEQNNMNATNGSCSVPRVVGTQKSHRVSAEEQAMRRPHSGPPTLAPVKDRVDSMGVLTRIISGDEADEPDERQRMREEYKQNKYFDLDMLQVVERGLGSINSSGTTTPEDRELIQSERSSPERTNPSPGPLPSVAEHPVSPQQYRPRPLRRNTPIGLRWKKDEHGVWKR</sequence>
<feature type="compositionally biased region" description="Basic and acidic residues" evidence="1">
    <location>
        <begin position="78"/>
        <end position="103"/>
    </location>
</feature>
<evidence type="ECO:0000313" key="3">
    <source>
        <dbReference type="Proteomes" id="UP000019484"/>
    </source>
</evidence>
<feature type="compositionally biased region" description="Polar residues" evidence="1">
    <location>
        <begin position="122"/>
        <end position="133"/>
    </location>
</feature>
<dbReference type="GeneID" id="19160949"/>
<feature type="compositionally biased region" description="Basic and acidic residues" evidence="1">
    <location>
        <begin position="279"/>
        <end position="289"/>
    </location>
</feature>
<dbReference type="EMBL" id="AMWN01000005">
    <property type="protein sequence ID" value="EXJ85712.1"/>
    <property type="molecule type" value="Genomic_DNA"/>
</dbReference>
<name>W9XYS5_9EURO</name>
<evidence type="ECO:0000313" key="2">
    <source>
        <dbReference type="EMBL" id="EXJ85712.1"/>
    </source>
</evidence>
<feature type="region of interest" description="Disordered" evidence="1">
    <location>
        <begin position="180"/>
        <end position="199"/>
    </location>
</feature>
<feature type="compositionally biased region" description="Low complexity" evidence="1">
    <location>
        <begin position="55"/>
        <end position="72"/>
    </location>
</feature>
<protein>
    <submittedName>
        <fullName evidence="2">Uncharacterized protein</fullName>
    </submittedName>
</protein>
<dbReference type="RefSeq" id="XP_007725150.1">
    <property type="nucleotide sequence ID" value="XM_007726960.1"/>
</dbReference>
<keyword evidence="3" id="KW-1185">Reference proteome</keyword>
<dbReference type="AlphaFoldDB" id="W9XYS5"/>
<feature type="compositionally biased region" description="Basic and acidic residues" evidence="1">
    <location>
        <begin position="12"/>
        <end position="23"/>
    </location>
</feature>
<dbReference type="HOGENOM" id="CLU_088635_0_0_1"/>
<evidence type="ECO:0000256" key="1">
    <source>
        <dbReference type="SAM" id="MobiDB-lite"/>
    </source>
</evidence>
<dbReference type="OrthoDB" id="4152391at2759"/>
<reference evidence="2 3" key="1">
    <citation type="submission" date="2013-03" db="EMBL/GenBank/DDBJ databases">
        <title>The Genome Sequence of Capronia coronata CBS 617.96.</title>
        <authorList>
            <consortium name="The Broad Institute Genomics Platform"/>
            <person name="Cuomo C."/>
            <person name="de Hoog S."/>
            <person name="Gorbushina A."/>
            <person name="Walker B."/>
            <person name="Young S.K."/>
            <person name="Zeng Q."/>
            <person name="Gargeya S."/>
            <person name="Fitzgerald M."/>
            <person name="Haas B."/>
            <person name="Abouelleil A."/>
            <person name="Allen A.W."/>
            <person name="Alvarado L."/>
            <person name="Arachchi H.M."/>
            <person name="Berlin A.M."/>
            <person name="Chapman S.B."/>
            <person name="Gainer-Dewar J."/>
            <person name="Goldberg J."/>
            <person name="Griggs A."/>
            <person name="Gujja S."/>
            <person name="Hansen M."/>
            <person name="Howarth C."/>
            <person name="Imamovic A."/>
            <person name="Ireland A."/>
            <person name="Larimer J."/>
            <person name="McCowan C."/>
            <person name="Murphy C."/>
            <person name="Pearson M."/>
            <person name="Poon T.W."/>
            <person name="Priest M."/>
            <person name="Roberts A."/>
            <person name="Saif S."/>
            <person name="Shea T."/>
            <person name="Sisk P."/>
            <person name="Sykes S."/>
            <person name="Wortman J."/>
            <person name="Nusbaum C."/>
            <person name="Birren B."/>
        </authorList>
    </citation>
    <scope>NUCLEOTIDE SEQUENCE [LARGE SCALE GENOMIC DNA]</scope>
    <source>
        <strain evidence="2 3">CBS 617.96</strain>
    </source>
</reference>
<feature type="compositionally biased region" description="Polar residues" evidence="1">
    <location>
        <begin position="29"/>
        <end position="48"/>
    </location>
</feature>
<proteinExistence type="predicted"/>
<organism evidence="2 3">
    <name type="scientific">Capronia coronata CBS 617.96</name>
    <dbReference type="NCBI Taxonomy" id="1182541"/>
    <lineage>
        <taxon>Eukaryota</taxon>
        <taxon>Fungi</taxon>
        <taxon>Dikarya</taxon>
        <taxon>Ascomycota</taxon>
        <taxon>Pezizomycotina</taxon>
        <taxon>Eurotiomycetes</taxon>
        <taxon>Chaetothyriomycetidae</taxon>
        <taxon>Chaetothyriales</taxon>
        <taxon>Herpotrichiellaceae</taxon>
        <taxon>Capronia</taxon>
    </lineage>
</organism>
<feature type="region of interest" description="Disordered" evidence="1">
    <location>
        <begin position="218"/>
        <end position="289"/>
    </location>
</feature>
<accession>W9XYS5</accession>
<dbReference type="Proteomes" id="UP000019484">
    <property type="component" value="Unassembled WGS sequence"/>
</dbReference>
<feature type="region of interest" description="Disordered" evidence="1">
    <location>
        <begin position="1"/>
        <end position="171"/>
    </location>
</feature>
<gene>
    <name evidence="2" type="ORF">A1O1_06080</name>
</gene>
<feature type="compositionally biased region" description="Basic and acidic residues" evidence="1">
    <location>
        <begin position="228"/>
        <end position="241"/>
    </location>
</feature>
<comment type="caution">
    <text evidence="2">The sequence shown here is derived from an EMBL/GenBank/DDBJ whole genome shotgun (WGS) entry which is preliminary data.</text>
</comment>